<keyword evidence="2" id="KW-1185">Reference proteome</keyword>
<dbReference type="EMBL" id="MDYM01000007">
    <property type="protein sequence ID" value="OQD64558.1"/>
    <property type="molecule type" value="Genomic_DNA"/>
</dbReference>
<organism evidence="1 2">
    <name type="scientific">Penicillium polonicum</name>
    <dbReference type="NCBI Taxonomy" id="60169"/>
    <lineage>
        <taxon>Eukaryota</taxon>
        <taxon>Fungi</taxon>
        <taxon>Dikarya</taxon>
        <taxon>Ascomycota</taxon>
        <taxon>Pezizomycotina</taxon>
        <taxon>Eurotiomycetes</taxon>
        <taxon>Eurotiomycetidae</taxon>
        <taxon>Eurotiales</taxon>
        <taxon>Aspergillaceae</taxon>
        <taxon>Penicillium</taxon>
    </lineage>
</organism>
<gene>
    <name evidence="1" type="ORF">PENPOL_c007G01709</name>
</gene>
<dbReference type="OrthoDB" id="4343111at2759"/>
<evidence type="ECO:0000313" key="1">
    <source>
        <dbReference type="EMBL" id="OQD64558.1"/>
    </source>
</evidence>
<reference evidence="2" key="1">
    <citation type="journal article" date="2017" name="Nat. Microbiol.">
        <title>Global analysis of biosynthetic gene clusters reveals vast potential of secondary metabolite production in Penicillium species.</title>
        <authorList>
            <person name="Nielsen J.C."/>
            <person name="Grijseels S."/>
            <person name="Prigent S."/>
            <person name="Ji B."/>
            <person name="Dainat J."/>
            <person name="Nielsen K.F."/>
            <person name="Frisvad J.C."/>
            <person name="Workman M."/>
            <person name="Nielsen J."/>
        </authorList>
    </citation>
    <scope>NUCLEOTIDE SEQUENCE [LARGE SCALE GENOMIC DNA]</scope>
    <source>
        <strain evidence="2">IBT 4502</strain>
    </source>
</reference>
<evidence type="ECO:0000313" key="2">
    <source>
        <dbReference type="Proteomes" id="UP000191408"/>
    </source>
</evidence>
<accession>A0A1V6NIK3</accession>
<comment type="caution">
    <text evidence="1">The sequence shown here is derived from an EMBL/GenBank/DDBJ whole genome shotgun (WGS) entry which is preliminary data.</text>
</comment>
<dbReference type="AlphaFoldDB" id="A0A1V6NIK3"/>
<protein>
    <submittedName>
        <fullName evidence="1">Uncharacterized protein</fullName>
    </submittedName>
</protein>
<name>A0A1V6NIK3_PENPO</name>
<proteinExistence type="predicted"/>
<dbReference type="Proteomes" id="UP000191408">
    <property type="component" value="Unassembled WGS sequence"/>
</dbReference>
<sequence length="182" mass="19984">MGLDNPSMACCAPGSSVQPSSSSSASSSIGPSIDIATITIVTLDVNRPGHHKNTYKRLFAPHNKQFATNAVKYLSYDLHGQVFLYSTHTSKIFSTTRFAEPKLSELVSTLTGESNFASWSTVLKWALDTRDPYIFKILTGYTQSSPLPRTPPFQSRLVSLAAFFPTFTLQFTRLLGLTLTPL</sequence>